<evidence type="ECO:0000256" key="1">
    <source>
        <dbReference type="SAM" id="Phobius"/>
    </source>
</evidence>
<dbReference type="InterPro" id="IPR028082">
    <property type="entry name" value="Peripla_BP_I"/>
</dbReference>
<feature type="transmembrane region" description="Helical" evidence="1">
    <location>
        <begin position="156"/>
        <end position="175"/>
    </location>
</feature>
<gene>
    <name evidence="2" type="ORF">RV14_GL000014</name>
</gene>
<organism evidence="2 3">
    <name type="scientific">Enterococcus ratti</name>
    <dbReference type="NCBI Taxonomy" id="150033"/>
    <lineage>
        <taxon>Bacteria</taxon>
        <taxon>Bacillati</taxon>
        <taxon>Bacillota</taxon>
        <taxon>Bacilli</taxon>
        <taxon>Lactobacillales</taxon>
        <taxon>Enterococcaceae</taxon>
        <taxon>Enterococcus</taxon>
    </lineage>
</organism>
<dbReference type="EMBL" id="JXLB01000001">
    <property type="protein sequence ID" value="OJG83837.1"/>
    <property type="molecule type" value="Genomic_DNA"/>
</dbReference>
<accession>A0A1L8WS31</accession>
<dbReference type="AlphaFoldDB" id="A0A1L8WS31"/>
<proteinExistence type="predicted"/>
<dbReference type="SUPFAM" id="SSF53822">
    <property type="entry name" value="Periplasmic binding protein-like I"/>
    <property type="match status" value="1"/>
</dbReference>
<protein>
    <submittedName>
        <fullName evidence="2">Uncharacterized protein</fullName>
    </submittedName>
</protein>
<sequence>MISKKVKFIAGLFSVVTITGSLTPTITTFAAEKIPTITVNSQNSSNKETYVLNENNENYNKAVEYLEKNGNRATVQYFKDYFYGRIVTPDNQNELMDGYLEFLSTKPQGRMALETIISIVGGAIVIISEMYNAGKYAAKQCVSRGVLTKKSYKPKGGWIMAGITAAFGLPVALGFEDYSMIDKKRME</sequence>
<comment type="caution">
    <text evidence="2">The sequence shown here is derived from an EMBL/GenBank/DDBJ whole genome shotgun (WGS) entry which is preliminary data.</text>
</comment>
<evidence type="ECO:0000313" key="3">
    <source>
        <dbReference type="Proteomes" id="UP000182152"/>
    </source>
</evidence>
<keyword evidence="1" id="KW-1133">Transmembrane helix</keyword>
<dbReference type="Gene3D" id="3.40.50.2300">
    <property type="match status" value="2"/>
</dbReference>
<dbReference type="OrthoDB" id="3140685at2"/>
<keyword evidence="1" id="KW-0812">Transmembrane</keyword>
<evidence type="ECO:0000313" key="2">
    <source>
        <dbReference type="EMBL" id="OJG83837.1"/>
    </source>
</evidence>
<keyword evidence="1" id="KW-0472">Membrane</keyword>
<dbReference type="RefSeq" id="WP_071854323.1">
    <property type="nucleotide sequence ID" value="NZ_JXLB01000001.1"/>
</dbReference>
<reference evidence="2 3" key="1">
    <citation type="submission" date="2014-12" db="EMBL/GenBank/DDBJ databases">
        <title>Draft genome sequences of 29 type strains of Enterococci.</title>
        <authorList>
            <person name="Zhong Z."/>
            <person name="Sun Z."/>
            <person name="Liu W."/>
            <person name="Zhang W."/>
            <person name="Zhang H."/>
        </authorList>
    </citation>
    <scope>NUCLEOTIDE SEQUENCE [LARGE SCALE GENOMIC DNA]</scope>
    <source>
        <strain evidence="2 3">DSM 15687</strain>
    </source>
</reference>
<name>A0A1L8WS31_9ENTE</name>
<keyword evidence="3" id="KW-1185">Reference proteome</keyword>
<dbReference type="Proteomes" id="UP000182152">
    <property type="component" value="Unassembled WGS sequence"/>
</dbReference>